<protein>
    <submittedName>
        <fullName evidence="1">Uncharacterized protein</fullName>
    </submittedName>
</protein>
<proteinExistence type="predicted"/>
<evidence type="ECO:0000313" key="2">
    <source>
        <dbReference type="Proteomes" id="UP001163603"/>
    </source>
</evidence>
<name>A0ACC0Z5Y0_9ROSI</name>
<evidence type="ECO:0000313" key="1">
    <source>
        <dbReference type="EMBL" id="KAJ0046596.1"/>
    </source>
</evidence>
<accession>A0ACC0Z5Y0</accession>
<organism evidence="1 2">
    <name type="scientific">Pistacia integerrima</name>
    <dbReference type="NCBI Taxonomy" id="434235"/>
    <lineage>
        <taxon>Eukaryota</taxon>
        <taxon>Viridiplantae</taxon>
        <taxon>Streptophyta</taxon>
        <taxon>Embryophyta</taxon>
        <taxon>Tracheophyta</taxon>
        <taxon>Spermatophyta</taxon>
        <taxon>Magnoliopsida</taxon>
        <taxon>eudicotyledons</taxon>
        <taxon>Gunneridae</taxon>
        <taxon>Pentapetalae</taxon>
        <taxon>rosids</taxon>
        <taxon>malvids</taxon>
        <taxon>Sapindales</taxon>
        <taxon>Anacardiaceae</taxon>
        <taxon>Pistacia</taxon>
    </lineage>
</organism>
<sequence>MGSLIGHVVPGFAFLLLGLWHLFNHIKLHSLLPKSYTSTTWFPSPKIKYLELFFIMLGSSISIAMELFISPRKHHPFDSDGTIPSNHLHNFEHATISLTFFTYAAFTILLDRNCCKSQHALAHFLGAIAFTEEFLLFHLHSKLIILVSLTTTILGICLPKSFMVSFVRSASIFFQGVWLIMIGLMLWNPKYIPKGCFLNYEEGHQVVRCHKEEALHRAKSLVNIEFSWFLVGITIFLVFLYVVLEKHYGEQVEYGKVSGKDEYSDDSYEPQEEAKADVTKSFIGFASIDIER</sequence>
<reference evidence="2" key="1">
    <citation type="journal article" date="2023" name="G3 (Bethesda)">
        <title>Genome assembly and association tests identify interacting loci associated with vigor, precocity, and sex in interspecific pistachio rootstocks.</title>
        <authorList>
            <person name="Palmer W."/>
            <person name="Jacygrad E."/>
            <person name="Sagayaradj S."/>
            <person name="Cavanaugh K."/>
            <person name="Han R."/>
            <person name="Bertier L."/>
            <person name="Beede B."/>
            <person name="Kafkas S."/>
            <person name="Golino D."/>
            <person name="Preece J."/>
            <person name="Michelmore R."/>
        </authorList>
    </citation>
    <scope>NUCLEOTIDE SEQUENCE [LARGE SCALE GENOMIC DNA]</scope>
</reference>
<keyword evidence="2" id="KW-1185">Reference proteome</keyword>
<gene>
    <name evidence="1" type="ORF">Pint_05264</name>
</gene>
<dbReference type="EMBL" id="CM047738">
    <property type="protein sequence ID" value="KAJ0046596.1"/>
    <property type="molecule type" value="Genomic_DNA"/>
</dbReference>
<dbReference type="Proteomes" id="UP001163603">
    <property type="component" value="Chromosome 3"/>
</dbReference>
<comment type="caution">
    <text evidence="1">The sequence shown here is derived from an EMBL/GenBank/DDBJ whole genome shotgun (WGS) entry which is preliminary data.</text>
</comment>